<dbReference type="SMART" id="SM00856">
    <property type="entry name" value="PMEI"/>
    <property type="match status" value="2"/>
</dbReference>
<name>A0AAW0L2U4_QUESU</name>
<feature type="non-terminal residue" evidence="11">
    <location>
        <position position="1"/>
    </location>
</feature>
<keyword evidence="5" id="KW-0964">Secreted</keyword>
<dbReference type="PANTHER" id="PTHR31707">
    <property type="entry name" value="PECTINESTERASE"/>
    <property type="match status" value="1"/>
</dbReference>
<comment type="pathway">
    <text evidence="2">Glycan metabolism; pectin degradation; 2-dehydro-3-deoxy-D-gluconate from pectin: step 1/5.</text>
</comment>
<gene>
    <name evidence="11" type="primary">PME12_4</name>
    <name evidence="11" type="ORF">CFP56_009978</name>
</gene>
<dbReference type="AlphaFoldDB" id="A0AAW0L2U4"/>
<dbReference type="InterPro" id="IPR012334">
    <property type="entry name" value="Pectin_lyas_fold"/>
</dbReference>
<dbReference type="Pfam" id="PF01095">
    <property type="entry name" value="Pectinesterase"/>
    <property type="match status" value="2"/>
</dbReference>
<dbReference type="InterPro" id="IPR035513">
    <property type="entry name" value="Invertase/methylesterase_inhib"/>
</dbReference>
<organism evidence="11 12">
    <name type="scientific">Quercus suber</name>
    <name type="common">Cork oak</name>
    <dbReference type="NCBI Taxonomy" id="58331"/>
    <lineage>
        <taxon>Eukaryota</taxon>
        <taxon>Viridiplantae</taxon>
        <taxon>Streptophyta</taxon>
        <taxon>Embryophyta</taxon>
        <taxon>Tracheophyta</taxon>
        <taxon>Spermatophyta</taxon>
        <taxon>Magnoliopsida</taxon>
        <taxon>eudicotyledons</taxon>
        <taxon>Gunneridae</taxon>
        <taxon>Pentapetalae</taxon>
        <taxon>rosids</taxon>
        <taxon>fabids</taxon>
        <taxon>Fagales</taxon>
        <taxon>Fagaceae</taxon>
        <taxon>Quercus</taxon>
    </lineage>
</organism>
<evidence type="ECO:0000256" key="3">
    <source>
        <dbReference type="ARBA" id="ARBA00006027"/>
    </source>
</evidence>
<dbReference type="InterPro" id="IPR011050">
    <property type="entry name" value="Pectin_lyase_fold/virulence"/>
</dbReference>
<comment type="similarity">
    <text evidence="3">In the N-terminal section; belongs to the PMEI family.</text>
</comment>
<dbReference type="SUPFAM" id="SSF51126">
    <property type="entry name" value="Pectin lyase-like"/>
    <property type="match status" value="2"/>
</dbReference>
<evidence type="ECO:0000256" key="7">
    <source>
        <dbReference type="ARBA" id="ARBA00023085"/>
    </source>
</evidence>
<evidence type="ECO:0000256" key="1">
    <source>
        <dbReference type="ARBA" id="ARBA00004191"/>
    </source>
</evidence>
<dbReference type="GO" id="GO:0042545">
    <property type="term" value="P:cell wall modification"/>
    <property type="evidence" value="ECO:0007669"/>
    <property type="project" value="InterPro"/>
</dbReference>
<feature type="domain" description="Pectinesterase inhibitor" evidence="10">
    <location>
        <begin position="1"/>
        <end position="154"/>
    </location>
</feature>
<evidence type="ECO:0000256" key="6">
    <source>
        <dbReference type="ARBA" id="ARBA00022801"/>
    </source>
</evidence>
<evidence type="ECO:0000313" key="12">
    <source>
        <dbReference type="Proteomes" id="UP000237347"/>
    </source>
</evidence>
<feature type="active site" evidence="8">
    <location>
        <position position="351"/>
    </location>
</feature>
<proteinExistence type="inferred from homology"/>
<feature type="transmembrane region" description="Helical" evidence="9">
    <location>
        <begin position="786"/>
        <end position="805"/>
    </location>
</feature>
<keyword evidence="9" id="KW-0812">Transmembrane</keyword>
<keyword evidence="12" id="KW-1185">Reference proteome</keyword>
<protein>
    <submittedName>
        <fullName evidence="11">Pectinesterase/pectinesterase inhibitor 12</fullName>
    </submittedName>
</protein>
<keyword evidence="6" id="KW-0378">Hydrolase</keyword>
<dbReference type="NCBIfam" id="TIGR01614">
    <property type="entry name" value="PME_inhib"/>
    <property type="match status" value="2"/>
</dbReference>
<dbReference type="Proteomes" id="UP000237347">
    <property type="component" value="Unassembled WGS sequence"/>
</dbReference>
<sequence>YIKSICKTTPYPDVCFESLEPSINDIPIDTSPKNTAYYLVHTLKTAINEFKKLSNLFSDATHSNNIIEKQRGTIQDCTELHQITLSSLQRSVSRINDAPINERKVADTRAYLSAALTNKITCLESLDSASGPLKPAILNSITNTYKHVSNSLSILSSQFPQNISQHSPNNMHLVDVGVPTWISKKLESRTRMLESEYDPSKVLHVAADGTGKFTTITDAINCAPNNSNDRTLIYVKQGNYSENVVIPSYKPNIFLRGDGADVTKITGNRSVGDGWTTFRSATLAVSGEGFFAQDICIENKAGREKHQVVALRVNADFVALYKCSIIGSKDTLYVHSFRQFYQECDIRGTIDFIFGNAAVVFQLCDIFSRMPMSGQFTVITAQSRNSPDETTGISFQNCNILAKKDLCSSVKSYLGRPWRTYSRTVYLLSYIDNFIDPARWTQWSNGNNQGLNTLYYGEYDNKGPGSSTDDRMTWSGHHIMVLFDAFNFTMAEFISGVDWLKKLKVPFLENFGGSGNIHIDTRNQPYDIQAKDYSKLLEFSYIKSICKTTPHSDICLDTLELAIKDIPNDSSPNNTAYNIISIVLSEAKDPKSIIEKQRGTIQDCTELNQITFSSLQRSVSRINDAALNEGQVADARFYLSAALTNKITCLESLDSASGPLKPALLKSINNTYKHVSNSLSILSSQNGQNSSQDGLNNRHLMAVDVLTWISKKLEAWAMAGPFSDLQLLAQGIHIENKAGVEKQQAVALRINADFVALYMCSIIGYENTLYVHSFLQFYRECDICGTIDFIIGNAAILLSILYHYFQNANV</sequence>
<keyword evidence="7" id="KW-0063">Aspartyl esterase</keyword>
<dbReference type="InterPro" id="IPR000070">
    <property type="entry name" value="Pectinesterase_cat"/>
</dbReference>
<dbReference type="InterPro" id="IPR033131">
    <property type="entry name" value="Pectinesterase_Asp_AS"/>
</dbReference>
<evidence type="ECO:0000256" key="9">
    <source>
        <dbReference type="SAM" id="Phobius"/>
    </source>
</evidence>
<comment type="subcellular location">
    <subcellularLocation>
        <location evidence="1">Secreted</location>
        <location evidence="1">Cell wall</location>
    </subcellularLocation>
</comment>
<evidence type="ECO:0000259" key="10">
    <source>
        <dbReference type="SMART" id="SM00856"/>
    </source>
</evidence>
<dbReference type="GO" id="GO:0004857">
    <property type="term" value="F:enzyme inhibitor activity"/>
    <property type="evidence" value="ECO:0007669"/>
    <property type="project" value="InterPro"/>
</dbReference>
<dbReference type="FunFam" id="2.160.20.10:FF:000001">
    <property type="entry name" value="Pectinesterase"/>
    <property type="match status" value="1"/>
</dbReference>
<reference evidence="11 12" key="1">
    <citation type="journal article" date="2018" name="Sci. Data">
        <title>The draft genome sequence of cork oak.</title>
        <authorList>
            <person name="Ramos A.M."/>
            <person name="Usie A."/>
            <person name="Barbosa P."/>
            <person name="Barros P.M."/>
            <person name="Capote T."/>
            <person name="Chaves I."/>
            <person name="Simoes F."/>
            <person name="Abreu I."/>
            <person name="Carrasquinho I."/>
            <person name="Faro C."/>
            <person name="Guimaraes J.B."/>
            <person name="Mendonca D."/>
            <person name="Nobrega F."/>
            <person name="Rodrigues L."/>
            <person name="Saibo N.J.M."/>
            <person name="Varela M.C."/>
            <person name="Egas C."/>
            <person name="Matos J."/>
            <person name="Miguel C.M."/>
            <person name="Oliveira M.M."/>
            <person name="Ricardo C.P."/>
            <person name="Goncalves S."/>
        </authorList>
    </citation>
    <scope>NUCLEOTIDE SEQUENCE [LARGE SCALE GENOMIC DNA]</scope>
    <source>
        <strain evidence="12">cv. HL8</strain>
    </source>
</reference>
<dbReference type="Gene3D" id="2.160.20.10">
    <property type="entry name" value="Single-stranded right-handed beta-helix, Pectin lyase-like"/>
    <property type="match status" value="2"/>
</dbReference>
<dbReference type="Pfam" id="PF04043">
    <property type="entry name" value="PMEI"/>
    <property type="match status" value="2"/>
</dbReference>
<keyword evidence="9" id="KW-1133">Transmembrane helix</keyword>
<evidence type="ECO:0000313" key="11">
    <source>
        <dbReference type="EMBL" id="KAK7845134.1"/>
    </source>
</evidence>
<dbReference type="SUPFAM" id="SSF101148">
    <property type="entry name" value="Plant invertase/pectin methylesterase inhibitor"/>
    <property type="match status" value="2"/>
</dbReference>
<dbReference type="PROSITE" id="PS00503">
    <property type="entry name" value="PECTINESTERASE_2"/>
    <property type="match status" value="1"/>
</dbReference>
<evidence type="ECO:0000256" key="5">
    <source>
        <dbReference type="ARBA" id="ARBA00022512"/>
    </source>
</evidence>
<accession>A0AAW0L2U4</accession>
<dbReference type="EMBL" id="PKMF04000174">
    <property type="protein sequence ID" value="KAK7845134.1"/>
    <property type="molecule type" value="Genomic_DNA"/>
</dbReference>
<dbReference type="GO" id="GO:0030599">
    <property type="term" value="F:pectinesterase activity"/>
    <property type="evidence" value="ECO:0007669"/>
    <property type="project" value="InterPro"/>
</dbReference>
<evidence type="ECO:0000256" key="8">
    <source>
        <dbReference type="PROSITE-ProRule" id="PRU10040"/>
    </source>
</evidence>
<comment type="caution">
    <text evidence="11">The sequence shown here is derived from an EMBL/GenBank/DDBJ whole genome shotgun (WGS) entry which is preliminary data.</text>
</comment>
<dbReference type="InterPro" id="IPR006501">
    <property type="entry name" value="Pectinesterase_inhib_dom"/>
</dbReference>
<keyword evidence="5" id="KW-0134">Cell wall</keyword>
<evidence type="ECO:0000256" key="2">
    <source>
        <dbReference type="ARBA" id="ARBA00005184"/>
    </source>
</evidence>
<dbReference type="Gene3D" id="1.20.140.40">
    <property type="entry name" value="Invertase/pectin methylesterase inhibitor family protein"/>
    <property type="match status" value="2"/>
</dbReference>
<dbReference type="CDD" id="cd15798">
    <property type="entry name" value="PMEI-like_3"/>
    <property type="match status" value="2"/>
</dbReference>
<comment type="similarity">
    <text evidence="4">In the C-terminal section; belongs to the pectinesterase family.</text>
</comment>
<keyword evidence="9" id="KW-0472">Membrane</keyword>
<feature type="domain" description="Pectinesterase inhibitor" evidence="10">
    <location>
        <begin position="537"/>
        <end position="681"/>
    </location>
</feature>
<evidence type="ECO:0000256" key="4">
    <source>
        <dbReference type="ARBA" id="ARBA00007786"/>
    </source>
</evidence>